<protein>
    <submittedName>
        <fullName evidence="2">CGGC domain-containing protein</fullName>
    </submittedName>
</protein>
<evidence type="ECO:0000259" key="1">
    <source>
        <dbReference type="SMART" id="SM01078"/>
    </source>
</evidence>
<dbReference type="AlphaFoldDB" id="A0A7C2ALS6"/>
<dbReference type="SMART" id="SM01078">
    <property type="entry name" value="CGGC"/>
    <property type="match status" value="1"/>
</dbReference>
<gene>
    <name evidence="2" type="ORF">ENI35_05470</name>
</gene>
<name>A0A7C2ALS6_DESA2</name>
<accession>A0A7C2ALS6</accession>
<proteinExistence type="predicted"/>
<evidence type="ECO:0000313" key="2">
    <source>
        <dbReference type="EMBL" id="HEC68236.1"/>
    </source>
</evidence>
<dbReference type="EMBL" id="DRIH01000191">
    <property type="protein sequence ID" value="HEC68236.1"/>
    <property type="molecule type" value="Genomic_DNA"/>
</dbReference>
<dbReference type="InterPro" id="IPR014925">
    <property type="entry name" value="CGGC_dom"/>
</dbReference>
<dbReference type="Pfam" id="PF08821">
    <property type="entry name" value="CGGC"/>
    <property type="match status" value="1"/>
</dbReference>
<organism evidence="2">
    <name type="scientific">Desulfofervidus auxilii</name>
    <dbReference type="NCBI Taxonomy" id="1621989"/>
    <lineage>
        <taxon>Bacteria</taxon>
        <taxon>Pseudomonadati</taxon>
        <taxon>Thermodesulfobacteriota</taxon>
        <taxon>Candidatus Desulfofervidia</taxon>
        <taxon>Candidatus Desulfofervidales</taxon>
        <taxon>Candidatus Desulfofervidaceae</taxon>
        <taxon>Candidatus Desulfofervidus</taxon>
    </lineage>
</organism>
<dbReference type="Proteomes" id="UP000885738">
    <property type="component" value="Unassembled WGS sequence"/>
</dbReference>
<comment type="caution">
    <text evidence="2">The sequence shown here is derived from an EMBL/GenBank/DDBJ whole genome shotgun (WGS) entry which is preliminary data.</text>
</comment>
<reference evidence="2" key="1">
    <citation type="journal article" date="2020" name="mSystems">
        <title>Genome- and Community-Level Interaction Insights into Carbon Utilization and Element Cycling Functions of Hydrothermarchaeota in Hydrothermal Sediment.</title>
        <authorList>
            <person name="Zhou Z."/>
            <person name="Liu Y."/>
            <person name="Xu W."/>
            <person name="Pan J."/>
            <person name="Luo Z.H."/>
            <person name="Li M."/>
        </authorList>
    </citation>
    <scope>NUCLEOTIDE SEQUENCE [LARGE SCALE GENOMIC DNA]</scope>
    <source>
        <strain evidence="2">HyVt-389</strain>
    </source>
</reference>
<sequence>MKKIALLACYLIRKRNLCPGDAKCLIALNRREGEFERYKGEEAAIVGIVDCGECEGNRNRALLSFGLLKMQLAALNETVDAIHVGTCIMNFCPRKDHILEALKEKAGVEIIEGTHKYMPLTIF</sequence>
<feature type="domain" description="CGGC" evidence="1">
    <location>
        <begin position="3"/>
        <end position="115"/>
    </location>
</feature>